<reference evidence="1 2" key="1">
    <citation type="submission" date="2024-07" db="EMBL/GenBank/DDBJ databases">
        <title>Genomic Encyclopedia of Type Strains, Phase V (KMG-V): Genome sequencing to study the core and pangenomes of soil and plant-associated prokaryotes.</title>
        <authorList>
            <person name="Whitman W."/>
        </authorList>
    </citation>
    <scope>NUCLEOTIDE SEQUENCE [LARGE SCALE GENOMIC DNA]</scope>
    <source>
        <strain evidence="1 2">USDA 222</strain>
    </source>
</reference>
<organism evidence="1 2">
    <name type="scientific">Bradyrhizobium yuanmingense</name>
    <dbReference type="NCBI Taxonomy" id="108015"/>
    <lineage>
        <taxon>Bacteria</taxon>
        <taxon>Pseudomonadati</taxon>
        <taxon>Pseudomonadota</taxon>
        <taxon>Alphaproteobacteria</taxon>
        <taxon>Hyphomicrobiales</taxon>
        <taxon>Nitrobacteraceae</taxon>
        <taxon>Bradyrhizobium</taxon>
    </lineage>
</organism>
<gene>
    <name evidence="1" type="ORF">ABH992_002962</name>
</gene>
<protein>
    <submittedName>
        <fullName evidence="1">tRNA G37 N-methylase TrmD</fullName>
    </submittedName>
</protein>
<dbReference type="EMBL" id="JBGBZN010000002">
    <property type="protein sequence ID" value="MEY9470563.1"/>
    <property type="molecule type" value="Genomic_DNA"/>
</dbReference>
<proteinExistence type="predicted"/>
<evidence type="ECO:0000313" key="1">
    <source>
        <dbReference type="EMBL" id="MEY9470563.1"/>
    </source>
</evidence>
<evidence type="ECO:0000313" key="2">
    <source>
        <dbReference type="Proteomes" id="UP001565474"/>
    </source>
</evidence>
<comment type="caution">
    <text evidence="1">The sequence shown here is derived from an EMBL/GenBank/DDBJ whole genome shotgun (WGS) entry which is preliminary data.</text>
</comment>
<dbReference type="Proteomes" id="UP001565474">
    <property type="component" value="Unassembled WGS sequence"/>
</dbReference>
<accession>A0ABV4GF56</accession>
<name>A0ABV4GF56_9BRAD</name>
<sequence length="78" mass="8749">MQSVSGIVDEHVEPAEGLDRFCDRGLGCRRIGHVQWHGDHAAVERLGHILDRLDTAGRRDDLIAALRRREREPLAEAA</sequence>
<keyword evidence="2" id="KW-1185">Reference proteome</keyword>